<reference evidence="1" key="2">
    <citation type="journal article" date="2022" name="New Phytol.">
        <title>Evolutionary transition to the ectomycorrhizal habit in the genomes of a hyperdiverse lineage of mushroom-forming fungi.</title>
        <authorList>
            <person name="Looney B."/>
            <person name="Miyauchi S."/>
            <person name="Morin E."/>
            <person name="Drula E."/>
            <person name="Courty P.E."/>
            <person name="Kohler A."/>
            <person name="Kuo A."/>
            <person name="LaButti K."/>
            <person name="Pangilinan J."/>
            <person name="Lipzen A."/>
            <person name="Riley R."/>
            <person name="Andreopoulos W."/>
            <person name="He G."/>
            <person name="Johnson J."/>
            <person name="Nolan M."/>
            <person name="Tritt A."/>
            <person name="Barry K.W."/>
            <person name="Grigoriev I.V."/>
            <person name="Nagy L.G."/>
            <person name="Hibbett D."/>
            <person name="Henrissat B."/>
            <person name="Matheny P.B."/>
            <person name="Labbe J."/>
            <person name="Martin F.M."/>
        </authorList>
    </citation>
    <scope>NUCLEOTIDE SEQUENCE</scope>
    <source>
        <strain evidence="1">FP105234-sp</strain>
    </source>
</reference>
<evidence type="ECO:0000313" key="1">
    <source>
        <dbReference type="EMBL" id="KAI0050632.1"/>
    </source>
</evidence>
<organism evidence="1 2">
    <name type="scientific">Auriscalpium vulgare</name>
    <dbReference type="NCBI Taxonomy" id="40419"/>
    <lineage>
        <taxon>Eukaryota</taxon>
        <taxon>Fungi</taxon>
        <taxon>Dikarya</taxon>
        <taxon>Basidiomycota</taxon>
        <taxon>Agaricomycotina</taxon>
        <taxon>Agaricomycetes</taxon>
        <taxon>Russulales</taxon>
        <taxon>Auriscalpiaceae</taxon>
        <taxon>Auriscalpium</taxon>
    </lineage>
</organism>
<gene>
    <name evidence="1" type="ORF">FA95DRAFT_577843</name>
</gene>
<comment type="caution">
    <text evidence="1">The sequence shown here is derived from an EMBL/GenBank/DDBJ whole genome shotgun (WGS) entry which is preliminary data.</text>
</comment>
<accession>A0ACB8S3B8</accession>
<evidence type="ECO:0000313" key="2">
    <source>
        <dbReference type="Proteomes" id="UP000814033"/>
    </source>
</evidence>
<reference evidence="1" key="1">
    <citation type="submission" date="2021-02" db="EMBL/GenBank/DDBJ databases">
        <authorList>
            <consortium name="DOE Joint Genome Institute"/>
            <person name="Ahrendt S."/>
            <person name="Looney B.P."/>
            <person name="Miyauchi S."/>
            <person name="Morin E."/>
            <person name="Drula E."/>
            <person name="Courty P.E."/>
            <person name="Chicoki N."/>
            <person name="Fauchery L."/>
            <person name="Kohler A."/>
            <person name="Kuo A."/>
            <person name="Labutti K."/>
            <person name="Pangilinan J."/>
            <person name="Lipzen A."/>
            <person name="Riley R."/>
            <person name="Andreopoulos W."/>
            <person name="He G."/>
            <person name="Johnson J."/>
            <person name="Barry K.W."/>
            <person name="Grigoriev I.V."/>
            <person name="Nagy L."/>
            <person name="Hibbett D."/>
            <person name="Henrissat B."/>
            <person name="Matheny P.B."/>
            <person name="Labbe J."/>
            <person name="Martin F."/>
        </authorList>
    </citation>
    <scope>NUCLEOTIDE SEQUENCE</scope>
    <source>
        <strain evidence="1">FP105234-sp</strain>
    </source>
</reference>
<sequence>MLCKASPPRRSPTPPRPQYLSARYPRRRLGSCRRQCLPHVSVPSLRRHGSTPHPLAAAARGRVKASDYAVIPADRPRPRHRAPGTHFAASGCLVGCLRLGRAVLSSQAVYSHGQHAPISTDTSTTTRTAAAPSVRARTVCSSHRRISADSG</sequence>
<proteinExistence type="predicted"/>
<dbReference type="Proteomes" id="UP000814033">
    <property type="component" value="Unassembled WGS sequence"/>
</dbReference>
<name>A0ACB8S3B8_9AGAM</name>
<protein>
    <submittedName>
        <fullName evidence="1">Uncharacterized protein</fullName>
    </submittedName>
</protein>
<dbReference type="EMBL" id="MU275860">
    <property type="protein sequence ID" value="KAI0050632.1"/>
    <property type="molecule type" value="Genomic_DNA"/>
</dbReference>
<keyword evidence="2" id="KW-1185">Reference proteome</keyword>